<evidence type="ECO:0000313" key="11">
    <source>
        <dbReference type="EMBL" id="KAJ5376031.1"/>
    </source>
</evidence>
<dbReference type="Pfam" id="PF00957">
    <property type="entry name" value="Synaptobrevin"/>
    <property type="match status" value="1"/>
</dbReference>
<keyword evidence="8" id="KW-0175">Coiled coil</keyword>
<feature type="domain" description="V-SNARE coiled-coil homology" evidence="10">
    <location>
        <begin position="150"/>
        <end position="210"/>
    </location>
</feature>
<keyword evidence="2" id="KW-0488">Methylation</keyword>
<reference evidence="11" key="1">
    <citation type="submission" date="2022-12" db="EMBL/GenBank/DDBJ databases">
        <authorList>
            <person name="Petersen C."/>
        </authorList>
    </citation>
    <scope>NUCLEOTIDE SEQUENCE</scope>
    <source>
        <strain evidence="11">IBT 29677</strain>
    </source>
</reference>
<organism evidence="11 12">
    <name type="scientific">Penicillium cosmopolitanum</name>
    <dbReference type="NCBI Taxonomy" id="1131564"/>
    <lineage>
        <taxon>Eukaryota</taxon>
        <taxon>Fungi</taxon>
        <taxon>Dikarya</taxon>
        <taxon>Ascomycota</taxon>
        <taxon>Pezizomycotina</taxon>
        <taxon>Eurotiomycetes</taxon>
        <taxon>Eurotiomycetidae</taxon>
        <taxon>Eurotiales</taxon>
        <taxon>Aspergillaceae</taxon>
        <taxon>Penicillium</taxon>
    </lineage>
</organism>
<evidence type="ECO:0000259" key="10">
    <source>
        <dbReference type="PROSITE" id="PS50892"/>
    </source>
</evidence>
<comment type="subcellular location">
    <subcellularLocation>
        <location evidence="7">Endomembrane system</location>
        <topology evidence="7">Lipid-anchor</topology>
        <orientation evidence="7">Cytoplasmic side</orientation>
    </subcellularLocation>
</comment>
<name>A0A9W9VE44_9EURO</name>
<evidence type="ECO:0008006" key="13">
    <source>
        <dbReference type="Google" id="ProtNLM"/>
    </source>
</evidence>
<keyword evidence="3" id="KW-0472">Membrane</keyword>
<keyword evidence="4" id="KW-0564">Palmitate</keyword>
<keyword evidence="5" id="KW-0449">Lipoprotein</keyword>
<dbReference type="InterPro" id="IPR042855">
    <property type="entry name" value="V_SNARE_CC"/>
</dbReference>
<dbReference type="Gene3D" id="3.30.450.50">
    <property type="entry name" value="Longin domain"/>
    <property type="match status" value="1"/>
</dbReference>
<dbReference type="Pfam" id="PF13774">
    <property type="entry name" value="Longin"/>
    <property type="match status" value="1"/>
</dbReference>
<evidence type="ECO:0000256" key="4">
    <source>
        <dbReference type="ARBA" id="ARBA00023139"/>
    </source>
</evidence>
<dbReference type="EMBL" id="JAPZBU010000012">
    <property type="protein sequence ID" value="KAJ5376031.1"/>
    <property type="molecule type" value="Genomic_DNA"/>
</dbReference>
<dbReference type="Gene3D" id="1.20.5.110">
    <property type="match status" value="1"/>
</dbReference>
<dbReference type="GO" id="GO:0005484">
    <property type="term" value="F:SNAP receptor activity"/>
    <property type="evidence" value="ECO:0007669"/>
    <property type="project" value="TreeGrafter"/>
</dbReference>
<dbReference type="GeneID" id="81376534"/>
<dbReference type="GO" id="GO:0006888">
    <property type="term" value="P:endoplasmic reticulum to Golgi vesicle-mediated transport"/>
    <property type="evidence" value="ECO:0007669"/>
    <property type="project" value="TreeGrafter"/>
</dbReference>
<dbReference type="GO" id="GO:0005794">
    <property type="term" value="C:Golgi apparatus"/>
    <property type="evidence" value="ECO:0007669"/>
    <property type="project" value="TreeGrafter"/>
</dbReference>
<keyword evidence="12" id="KW-1185">Reference proteome</keyword>
<keyword evidence="6" id="KW-0636">Prenylation</keyword>
<evidence type="ECO:0000256" key="3">
    <source>
        <dbReference type="ARBA" id="ARBA00023136"/>
    </source>
</evidence>
<dbReference type="PANTHER" id="PTHR45806">
    <property type="entry name" value="SYNAPTOBREVIN HOMOLOG YKT6"/>
    <property type="match status" value="1"/>
</dbReference>
<evidence type="ECO:0000256" key="1">
    <source>
        <dbReference type="ARBA" id="ARBA00008025"/>
    </source>
</evidence>
<comment type="similarity">
    <text evidence="1">Belongs to the synaptobrevin family.</text>
</comment>
<dbReference type="AlphaFoldDB" id="A0A9W9VE44"/>
<dbReference type="PANTHER" id="PTHR45806:SF1">
    <property type="entry name" value="SYNAPTOBREVIN HOMOLOG YKT6"/>
    <property type="match status" value="1"/>
</dbReference>
<dbReference type="InterPro" id="IPR011012">
    <property type="entry name" value="Longin-like_dom_sf"/>
</dbReference>
<evidence type="ECO:0000259" key="9">
    <source>
        <dbReference type="PROSITE" id="PS50859"/>
    </source>
</evidence>
<gene>
    <name evidence="11" type="ORF">N7509_012917</name>
</gene>
<proteinExistence type="inferred from homology"/>
<evidence type="ECO:0000256" key="5">
    <source>
        <dbReference type="ARBA" id="ARBA00023288"/>
    </source>
</evidence>
<evidence type="ECO:0000256" key="7">
    <source>
        <dbReference type="ARBA" id="ARBA00046278"/>
    </source>
</evidence>
<feature type="domain" description="Longin" evidence="9">
    <location>
        <begin position="7"/>
        <end position="139"/>
    </location>
</feature>
<dbReference type="SUPFAM" id="SSF64356">
    <property type="entry name" value="SNARE-like"/>
    <property type="match status" value="1"/>
</dbReference>
<evidence type="ECO:0000313" key="12">
    <source>
        <dbReference type="Proteomes" id="UP001147747"/>
    </source>
</evidence>
<dbReference type="SUPFAM" id="SSF58038">
    <property type="entry name" value="SNARE fusion complex"/>
    <property type="match status" value="1"/>
</dbReference>
<evidence type="ECO:0000256" key="2">
    <source>
        <dbReference type="ARBA" id="ARBA00022481"/>
    </source>
</evidence>
<comment type="caution">
    <text evidence="11">The sequence shown here is derived from an EMBL/GenBank/DDBJ whole genome shotgun (WGS) entry which is preliminary data.</text>
</comment>
<dbReference type="OrthoDB" id="27923at2759"/>
<evidence type="ECO:0000256" key="8">
    <source>
        <dbReference type="PROSITE-ProRule" id="PRU00290"/>
    </source>
</evidence>
<dbReference type="RefSeq" id="XP_056481061.1">
    <property type="nucleotide sequence ID" value="XM_056637554.1"/>
</dbReference>
<evidence type="ECO:0000256" key="6">
    <source>
        <dbReference type="ARBA" id="ARBA00023289"/>
    </source>
</evidence>
<reference evidence="11" key="2">
    <citation type="journal article" date="2023" name="IMA Fungus">
        <title>Comparative genomic study of the Penicillium genus elucidates a diverse pangenome and 15 lateral gene transfer events.</title>
        <authorList>
            <person name="Petersen C."/>
            <person name="Sorensen T."/>
            <person name="Nielsen M.R."/>
            <person name="Sondergaard T.E."/>
            <person name="Sorensen J.L."/>
            <person name="Fitzpatrick D.A."/>
            <person name="Frisvad J.C."/>
            <person name="Nielsen K.L."/>
        </authorList>
    </citation>
    <scope>NUCLEOTIDE SEQUENCE</scope>
    <source>
        <strain evidence="11">IBT 29677</strain>
    </source>
</reference>
<dbReference type="PROSITE" id="PS50892">
    <property type="entry name" value="V_SNARE"/>
    <property type="match status" value="1"/>
</dbReference>
<dbReference type="Proteomes" id="UP001147747">
    <property type="component" value="Unassembled WGS sequence"/>
</dbReference>
<dbReference type="CDD" id="cd14824">
    <property type="entry name" value="Longin"/>
    <property type="match status" value="1"/>
</dbReference>
<dbReference type="InterPro" id="IPR010908">
    <property type="entry name" value="Longin_dom"/>
</dbReference>
<dbReference type="SMART" id="SM01270">
    <property type="entry name" value="Longin"/>
    <property type="match status" value="1"/>
</dbReference>
<accession>A0A9W9VE44</accession>
<dbReference type="PROSITE" id="PS50859">
    <property type="entry name" value="LONGIN"/>
    <property type="match status" value="1"/>
</dbReference>
<sequence>MKILYIGVFRNGLNPNRGANDKKRDTMLLCGDKDLSTIHWSKRSAAETVMNIDLHGVAEGTQPGQRHDMDHLGYIFHGYSRVKGISAVIVTDGEYPSLVAHQLLSKIMDDFLTKYPRAAVDPSPTENSYPLSSPIKEWIEKYDNPENADSITKIQQELDSTKIVLHKTIESVLQRGESLDQLMSKSADLSDHSKQFYQQSRKQNDCCIVM</sequence>
<protein>
    <recommendedName>
        <fullName evidence="13">V-SNARE coiled-coil homology domain-containing protein</fullName>
    </recommendedName>
</protein>